<sequence length="283" mass="34145">MYLYFIFFFVMFFSFFVFLVSNVFFWWGVFLMMTLFIVIFNKYSSSYSSIFNYFVFQESLGLVFLLLFFSYFPVLIMMMKIGISPFHFWIFKVINSMFGFSLVWFLTIHKLPFLVVFFQLYYFGLVYLLILGLLICLFQVFFMKGFKSLLVISSVESMNWLILGLVISVFNVIFLMFYYLLIMLMILFKFNLVNGLDFDVSWELVLVFLNVPFSMGFFLKIFTLMEFLKNYGFLLLLVFFLMFFSVISFSFWFIGLSTKFLKYFKNSKIFLFYFFPLSMVIII</sequence>
<dbReference type="EMBL" id="GQ888714">
    <property type="protein sequence ID" value="ACX85137.1"/>
    <property type="molecule type" value="Genomic_DNA"/>
</dbReference>
<proteinExistence type="predicted"/>
<keyword evidence="1" id="KW-1133">Transmembrane helix</keyword>
<protein>
    <submittedName>
        <fullName evidence="2">NADH dehydrogenase subunit 2</fullName>
    </submittedName>
</protein>
<organism evidence="2">
    <name type="scientific">Metastrongylus pudendotectus</name>
    <name type="common">Pig lungworm</name>
    <dbReference type="NCBI Taxonomy" id="55275"/>
    <lineage>
        <taxon>Eukaryota</taxon>
        <taxon>Metazoa</taxon>
        <taxon>Ecdysozoa</taxon>
        <taxon>Nematoda</taxon>
        <taxon>Chromadorea</taxon>
        <taxon>Rhabditida</taxon>
        <taxon>Rhabditina</taxon>
        <taxon>Rhabditomorpha</taxon>
        <taxon>Strongyloidea</taxon>
        <taxon>Metastrongylidae</taxon>
        <taxon>Metastrongylus</taxon>
    </lineage>
</organism>
<feature type="transmembrane region" description="Helical" evidence="1">
    <location>
        <begin position="6"/>
        <end position="39"/>
    </location>
</feature>
<dbReference type="GeneID" id="8774286"/>
<feature type="transmembrane region" description="Helical" evidence="1">
    <location>
        <begin position="120"/>
        <end position="142"/>
    </location>
</feature>
<gene>
    <name evidence="2" type="primary">ND2</name>
</gene>
<feature type="transmembrane region" description="Helical" evidence="1">
    <location>
        <begin position="162"/>
        <end position="188"/>
    </location>
</feature>
<feature type="transmembrane region" description="Helical" evidence="1">
    <location>
        <begin position="60"/>
        <end position="83"/>
    </location>
</feature>
<keyword evidence="2" id="KW-0496">Mitochondrion</keyword>
<evidence type="ECO:0000256" key="1">
    <source>
        <dbReference type="SAM" id="Phobius"/>
    </source>
</evidence>
<name>D3J838_METPU</name>
<dbReference type="RefSeq" id="YP_003433811.1">
    <property type="nucleotide sequence ID" value="NC_013813.1"/>
</dbReference>
<feature type="transmembrane region" description="Helical" evidence="1">
    <location>
        <begin position="231"/>
        <end position="254"/>
    </location>
</feature>
<feature type="transmembrane region" description="Helical" evidence="1">
    <location>
        <begin position="89"/>
        <end position="108"/>
    </location>
</feature>
<reference evidence="2" key="1">
    <citation type="journal article" date="2010" name="Nucleic Acids Res.">
        <title>An integrated pipeline for next-generation sequencing and annotation of mitochondrial genomes.</title>
        <authorList>
            <person name="Jex A.R."/>
            <person name="Hall R.S."/>
            <person name="Littlewood D.T."/>
            <person name="Gasser R.B."/>
        </authorList>
    </citation>
    <scope>NUCLEOTIDE SEQUENCE</scope>
</reference>
<keyword evidence="1" id="KW-0472">Membrane</keyword>
<geneLocation type="mitochondrion" evidence="2"/>
<keyword evidence="1" id="KW-0812">Transmembrane</keyword>
<dbReference type="AlphaFoldDB" id="D3J838"/>
<dbReference type="CTD" id="4536"/>
<accession>D3J838</accession>
<evidence type="ECO:0000313" key="2">
    <source>
        <dbReference type="EMBL" id="ACX85137.1"/>
    </source>
</evidence>
<feature type="transmembrane region" description="Helical" evidence="1">
    <location>
        <begin position="200"/>
        <end position="219"/>
    </location>
</feature>